<dbReference type="InterPro" id="IPR013783">
    <property type="entry name" value="Ig-like_fold"/>
</dbReference>
<feature type="disulfide bond" evidence="7">
    <location>
        <begin position="1220"/>
        <end position="1229"/>
    </location>
</feature>
<keyword evidence="12" id="KW-1185">Reference proteome</keyword>
<dbReference type="InterPro" id="IPR000742">
    <property type="entry name" value="EGF"/>
</dbReference>
<dbReference type="SUPFAM" id="SSF57196">
    <property type="entry name" value="EGF/Laminin"/>
    <property type="match status" value="1"/>
</dbReference>
<feature type="disulfide bond" evidence="7">
    <location>
        <begin position="1693"/>
        <end position="1702"/>
    </location>
</feature>
<dbReference type="FunFam" id="2.10.25.10:FF:000490">
    <property type="entry name" value="von Willebrand factor D and EGF domain-containing protein"/>
    <property type="match status" value="1"/>
</dbReference>
<evidence type="ECO:0000256" key="3">
    <source>
        <dbReference type="ARBA" id="ARBA00022737"/>
    </source>
</evidence>
<evidence type="ECO:0000313" key="12">
    <source>
        <dbReference type="Proteomes" id="UP000465112"/>
    </source>
</evidence>
<name>A0A6A5FIJ5_PERFL</name>
<evidence type="ECO:0000259" key="10">
    <source>
        <dbReference type="PROSITE" id="PS51233"/>
    </source>
</evidence>
<dbReference type="Pfam" id="PF00008">
    <property type="entry name" value="EGF"/>
    <property type="match status" value="1"/>
</dbReference>
<feature type="domain" description="VWFD" evidence="10">
    <location>
        <begin position="465"/>
        <end position="645"/>
    </location>
</feature>
<dbReference type="PANTHER" id="PTHR14949:SF53">
    <property type="entry name" value="VON WILLEBRAND FACTOR D AND EGF DOMAIN-CONTAINING PROTEIN"/>
    <property type="match status" value="1"/>
</dbReference>
<feature type="disulfide bond" evidence="7">
    <location>
        <begin position="1629"/>
        <end position="1638"/>
    </location>
</feature>
<feature type="region of interest" description="Disordered" evidence="8">
    <location>
        <begin position="1321"/>
        <end position="1340"/>
    </location>
</feature>
<feature type="disulfide bond" evidence="7">
    <location>
        <begin position="1257"/>
        <end position="1266"/>
    </location>
</feature>
<dbReference type="PANTHER" id="PTHR14949">
    <property type="entry name" value="EGF-LIKE-DOMAIN, MULTIPLE 7, 8"/>
    <property type="match status" value="1"/>
</dbReference>
<evidence type="ECO:0000256" key="4">
    <source>
        <dbReference type="ARBA" id="ARBA00023054"/>
    </source>
</evidence>
<dbReference type="Proteomes" id="UP000465112">
    <property type="component" value="Chromosome 7"/>
</dbReference>
<dbReference type="InterPro" id="IPR001881">
    <property type="entry name" value="EGF-like_Ca-bd_dom"/>
</dbReference>
<feature type="region of interest" description="Disordered" evidence="8">
    <location>
        <begin position="667"/>
        <end position="694"/>
    </location>
</feature>
<dbReference type="InterPro" id="IPR000152">
    <property type="entry name" value="EGF-type_Asp/Asn_hydroxyl_site"/>
</dbReference>
<dbReference type="SMART" id="SM00181">
    <property type="entry name" value="EGF"/>
    <property type="match status" value="15"/>
</dbReference>
<keyword evidence="6" id="KW-0325">Glycoprotein</keyword>
<keyword evidence="3" id="KW-0677">Repeat</keyword>
<dbReference type="GO" id="GO:0005576">
    <property type="term" value="C:extracellular region"/>
    <property type="evidence" value="ECO:0007669"/>
    <property type="project" value="TreeGrafter"/>
</dbReference>
<comment type="caution">
    <text evidence="7">Lacks conserved residue(s) required for the propagation of feature annotation.</text>
</comment>
<feature type="disulfide bond" evidence="7">
    <location>
        <begin position="1757"/>
        <end position="1766"/>
    </location>
</feature>
<feature type="compositionally biased region" description="Low complexity" evidence="8">
    <location>
        <begin position="1397"/>
        <end position="1415"/>
    </location>
</feature>
<dbReference type="Pfam" id="PF25024">
    <property type="entry name" value="EGF_TEN"/>
    <property type="match status" value="1"/>
</dbReference>
<dbReference type="InterPro" id="IPR013111">
    <property type="entry name" value="EGF_extracell"/>
</dbReference>
<dbReference type="FunFam" id="2.10.25.10:FF:000499">
    <property type="entry name" value="Predicted protein"/>
    <property type="match status" value="1"/>
</dbReference>
<feature type="disulfide bond" evidence="7">
    <location>
        <begin position="1771"/>
        <end position="1781"/>
    </location>
</feature>
<feature type="disulfide bond" evidence="7">
    <location>
        <begin position="1675"/>
        <end position="1685"/>
    </location>
</feature>
<dbReference type="SMART" id="SM00216">
    <property type="entry name" value="VWD"/>
    <property type="match status" value="1"/>
</dbReference>
<evidence type="ECO:0008006" key="13">
    <source>
        <dbReference type="Google" id="ProtNLM"/>
    </source>
</evidence>
<feature type="compositionally biased region" description="Polar residues" evidence="8">
    <location>
        <begin position="674"/>
        <end position="686"/>
    </location>
</feature>
<keyword evidence="2" id="KW-0732">Signal</keyword>
<evidence type="ECO:0000256" key="6">
    <source>
        <dbReference type="ARBA" id="ARBA00023180"/>
    </source>
</evidence>
<dbReference type="InterPro" id="IPR050969">
    <property type="entry name" value="Dev_Signal_Modulators"/>
</dbReference>
<dbReference type="InterPro" id="IPR018097">
    <property type="entry name" value="EGF_Ca-bd_CS"/>
</dbReference>
<dbReference type="Pfam" id="PF23283">
    <property type="entry name" value="D8C_UMOD"/>
    <property type="match status" value="1"/>
</dbReference>
<feature type="region of interest" description="Disordered" evidence="8">
    <location>
        <begin position="716"/>
        <end position="766"/>
    </location>
</feature>
<evidence type="ECO:0000256" key="7">
    <source>
        <dbReference type="PROSITE-ProRule" id="PRU00076"/>
    </source>
</evidence>
<feature type="domain" description="EGF-like" evidence="9">
    <location>
        <begin position="1191"/>
        <end position="1230"/>
    </location>
</feature>
<feature type="disulfide bond" evidence="7">
    <location>
        <begin position="1597"/>
        <end position="1606"/>
    </location>
</feature>
<feature type="domain" description="EGF-like" evidence="9">
    <location>
        <begin position="1671"/>
        <end position="1703"/>
    </location>
</feature>
<feature type="compositionally biased region" description="Polar residues" evidence="8">
    <location>
        <begin position="729"/>
        <end position="738"/>
    </location>
</feature>
<dbReference type="PROSITE" id="PS00022">
    <property type="entry name" value="EGF_1"/>
    <property type="match status" value="6"/>
</dbReference>
<dbReference type="Gene3D" id="2.60.120.260">
    <property type="entry name" value="Galactose-binding domain-like"/>
    <property type="match status" value="1"/>
</dbReference>
<keyword evidence="4" id="KW-0175">Coiled coil</keyword>
<evidence type="ECO:0000256" key="1">
    <source>
        <dbReference type="ARBA" id="ARBA00022536"/>
    </source>
</evidence>
<feature type="disulfide bond" evidence="7">
    <location>
        <begin position="1739"/>
        <end position="1749"/>
    </location>
</feature>
<dbReference type="InterPro" id="IPR009030">
    <property type="entry name" value="Growth_fac_rcpt_cys_sf"/>
</dbReference>
<dbReference type="FunFam" id="2.10.25.10:FF:000595">
    <property type="entry name" value="von Willebrand factor D and EGF domain-containing protein"/>
    <property type="match status" value="1"/>
</dbReference>
<feature type="domain" description="EGF-like" evidence="9">
    <location>
        <begin position="1735"/>
        <end position="1767"/>
    </location>
</feature>
<feature type="domain" description="EGF-like" evidence="9">
    <location>
        <begin position="1269"/>
        <end position="1308"/>
    </location>
</feature>
<dbReference type="Pfam" id="PF25776">
    <property type="entry name" value="Ig_VWDE"/>
    <property type="match status" value="1"/>
</dbReference>
<dbReference type="GO" id="GO:0005509">
    <property type="term" value="F:calcium ion binding"/>
    <property type="evidence" value="ECO:0007669"/>
    <property type="project" value="InterPro"/>
</dbReference>
<dbReference type="GO" id="GO:0005102">
    <property type="term" value="F:signaling receptor binding"/>
    <property type="evidence" value="ECO:0007669"/>
    <property type="project" value="TreeGrafter"/>
</dbReference>
<feature type="domain" description="EGF-like" evidence="9">
    <location>
        <begin position="1232"/>
        <end position="1267"/>
    </location>
</feature>
<organism evidence="11 12">
    <name type="scientific">Perca fluviatilis</name>
    <name type="common">European perch</name>
    <dbReference type="NCBI Taxonomy" id="8168"/>
    <lineage>
        <taxon>Eukaryota</taxon>
        <taxon>Metazoa</taxon>
        <taxon>Chordata</taxon>
        <taxon>Craniata</taxon>
        <taxon>Vertebrata</taxon>
        <taxon>Euteleostomi</taxon>
        <taxon>Actinopterygii</taxon>
        <taxon>Neopterygii</taxon>
        <taxon>Teleostei</taxon>
        <taxon>Neoteleostei</taxon>
        <taxon>Acanthomorphata</taxon>
        <taxon>Eupercaria</taxon>
        <taxon>Perciformes</taxon>
        <taxon>Percoidei</taxon>
        <taxon>Percidae</taxon>
        <taxon>Percinae</taxon>
        <taxon>Perca</taxon>
    </lineage>
</organism>
<dbReference type="PROSITE" id="PS51233">
    <property type="entry name" value="VWFD"/>
    <property type="match status" value="1"/>
</dbReference>
<keyword evidence="1 7" id="KW-0245">EGF-like domain</keyword>
<dbReference type="Gene3D" id="2.10.25.10">
    <property type="entry name" value="Laminin"/>
    <property type="match status" value="12"/>
</dbReference>
<protein>
    <recommendedName>
        <fullName evidence="13">von Willebrand factor D and EGF domain-containing protein</fullName>
    </recommendedName>
</protein>
<feature type="domain" description="EGF-like" evidence="9">
    <location>
        <begin position="1575"/>
        <end position="1607"/>
    </location>
</feature>
<dbReference type="InterPro" id="IPR001846">
    <property type="entry name" value="VWF_type-D"/>
</dbReference>
<dbReference type="Pfam" id="PF26129">
    <property type="entry name" value="Vwde"/>
    <property type="match status" value="1"/>
</dbReference>
<feature type="compositionally biased region" description="Polar residues" evidence="8">
    <location>
        <begin position="1431"/>
        <end position="1440"/>
    </location>
</feature>
<dbReference type="SMART" id="SM00179">
    <property type="entry name" value="EGF_CA"/>
    <property type="match status" value="2"/>
</dbReference>
<accession>A0A6A5FIJ5</accession>
<evidence type="ECO:0000256" key="8">
    <source>
        <dbReference type="SAM" id="MobiDB-lite"/>
    </source>
</evidence>
<evidence type="ECO:0000256" key="2">
    <source>
        <dbReference type="ARBA" id="ARBA00022729"/>
    </source>
</evidence>
<dbReference type="GO" id="GO:0009986">
    <property type="term" value="C:cell surface"/>
    <property type="evidence" value="ECO:0007669"/>
    <property type="project" value="TreeGrafter"/>
</dbReference>
<dbReference type="PROSITE" id="PS01186">
    <property type="entry name" value="EGF_2"/>
    <property type="match status" value="5"/>
</dbReference>
<feature type="region of interest" description="Disordered" evidence="8">
    <location>
        <begin position="1397"/>
        <end position="1464"/>
    </location>
</feature>
<feature type="disulfide bond" evidence="7">
    <location>
        <begin position="1611"/>
        <end position="1621"/>
    </location>
</feature>
<dbReference type="InterPro" id="IPR058727">
    <property type="entry name" value="Helical_Vwde"/>
</dbReference>
<proteinExistence type="predicted"/>
<feature type="domain" description="EGF-like" evidence="9">
    <location>
        <begin position="1768"/>
        <end position="1799"/>
    </location>
</feature>
<sequence>MVQEIYEGGVIFLLSLGLEQTSLSPRQSGTSMLHREKTVYNLHSWQIPFGSSLDLQTERSKVPPPECASGGHSILQDPYRSTTFSSSWLQQSALQDFICDHSLTPGWYQFQIFDKPASMPTQCVEVNHCGTQAPVWLSLGEGESLPGPQEVRQLTACAAWQLFPGNSKDCCMFRIPVTVRNCGDFYVYLLQPTQGCMGYCAQEMLDILPTTSLSCGPDEANVDGTCNAKQPPIPPAPVIVSEVTGKSIYLKCSFGSSSNSSLGYVVAWSRLSPEGRKEELKQETTIQTTAFIELDGFNLRLGDKIYCSSISFFLDSPDVRSASVESQEFFAGIMLRPEVSSVSEDGRLYELVVESSVPVPCLEESSSSSTEQCTLSLQLSTSSKGDGLLGADLSLSSCVVDLSRGPCRDGVCSRALIHFSPVTDFVKDGNRTTQISVKAIVTQNFLWSGYSPEPVEITVKDVPSAYCYSFTDPHMITFDGRYYENFQVGTFVLYKSTLRPFEVHVRQWECGSVLHAASCVCGFVVRDGGDVVAFDMCNGEMGETKPHLSVKNRDLSKSGIRITESYQGRKVTMTFSSGAFVRADMSDWGMSLTLRAPSSDRSHTEGLCGTYDGQSDNDFHSAGGATLEHLHAFISEWRLPPGSSLFDTVPSHLSTLRPRKYCNCQAEPRLTSPRARSQPVTSSDPTCSHHGNVHLPSVIPTLDVTAEYIGSMELLRGEGGDRQPLPPGHSSQHTQDQGSDAELSERSFSLSASSDGASTSAHRRGRRQTHHYIANSPHQSLSQSDLEGFTYFFPEDHEAAVQLDSSLTWPTPSGLTEQQARTQCQQAVAGSSIGLSCARLLEESVISRVMSMCVTDLQLKDEQSWLNATLPLLENECERRLMEEKRREEEYRDVLAVLKCPNLCNGNGQCSEWGCVCFPGFGSYDCSVLSDQIPEIAALETEGLCDVRHRDCSTIQVYGQGFKNSYELKCEFVKEKFDDGEWVLDEPQFVLAIFLDVTSLECQLPLEDSRREPAGLDLEQITDRPLARWQIKVSNDGYSYSNAKILTVYDGACQICSLNAEVLCTLREKTCNIDGQCYREGESNPSSPCLTCRPDSSKHTWSIAEKNDPPALQSLPFHLWSFQGENLIYHLQAQDPEGSAVHFTLESGPEGASLSPAGLLMWKTETTDTHTFQFSVTDDCNAETRASIQVSVRSCECLNGASCETNAKLPAGSGQYLCVCLPGFKGERCEVDIDDCKPNPCRLGRCIDGPNSFSCICPPGMTGRTCREDIDECVSQPCFPGVGCNNSLGSFICGVCPQGFSGDGKICTRNQDPPVKAVTTPERVPQVSLRPKPPAPSPCSRRPCHPGVQCFQSTHVSAGFVCGPCPPGLHGNGRTCTTTGQGTVAGGADGHIRIIKSNSSKEMTPTSSSSSSSWPPTSPRRPPDRRRPEATVSSIRTGSSNHRKTTVHRGQPSEAELSPDLTTSVKWGSPSHRVTCADSPCFPGVPCEPTATGSFRCGRCPYGFTGDGVTCKAVCRYQCGRNMECTLPNTCTCKEGYTGYNCHIAVCRPDCKNQGKCVKPNECECPAGYSGPTCEEASCEPPCQHGGTCLARNLCTCSYGYVGPRCGIMVCNRHCENGGECVSPDVCKCKPGWYGPTCNSALCNPVCLNGGTCMKPNICACPSGFYGSQCQIAVCSPPCKNGGQCMRNNVCSCPEGYIGKRCQKSVCEPMCMNKGKCVGPNTCSCTSGWRGKRCNIPVCLQKCKNGGECLGPNTCHCPTGWEGLQCQTPVCTQRCLNGGRCVLPDYCHCRKGYKGLTCAIKASQA</sequence>
<feature type="disulfide bond" evidence="7">
    <location>
        <begin position="1236"/>
        <end position="1246"/>
    </location>
</feature>
<evidence type="ECO:0000256" key="5">
    <source>
        <dbReference type="ARBA" id="ARBA00023157"/>
    </source>
</evidence>
<dbReference type="CDD" id="cd00054">
    <property type="entry name" value="EGF_CA"/>
    <property type="match status" value="2"/>
</dbReference>
<dbReference type="FunFam" id="2.10.25.10:FF:000004">
    <property type="entry name" value="Neurogenic locus notch 1"/>
    <property type="match status" value="1"/>
</dbReference>
<feature type="compositionally biased region" description="Low complexity" evidence="8">
    <location>
        <begin position="746"/>
        <end position="760"/>
    </location>
</feature>
<dbReference type="Gene3D" id="2.60.40.10">
    <property type="entry name" value="Immunoglobulins"/>
    <property type="match status" value="1"/>
</dbReference>
<feature type="disulfide bond" evidence="7">
    <location>
        <begin position="1579"/>
        <end position="1589"/>
    </location>
</feature>
<keyword evidence="5 7" id="KW-1015">Disulfide bond</keyword>
<dbReference type="Pfam" id="PF00094">
    <property type="entry name" value="VWD"/>
    <property type="match status" value="1"/>
</dbReference>
<evidence type="ECO:0000313" key="11">
    <source>
        <dbReference type="EMBL" id="KAF1388402.1"/>
    </source>
</evidence>
<dbReference type="InterPro" id="IPR057885">
    <property type="entry name" value="Ig_VWDE"/>
</dbReference>
<dbReference type="PROSITE" id="PS00010">
    <property type="entry name" value="ASX_HYDROXYL"/>
    <property type="match status" value="1"/>
</dbReference>
<dbReference type="SUPFAM" id="SSF57184">
    <property type="entry name" value="Growth factor receptor domain"/>
    <property type="match status" value="1"/>
</dbReference>
<dbReference type="EMBL" id="VHII01000007">
    <property type="protein sequence ID" value="KAF1388402.1"/>
    <property type="molecule type" value="Genomic_DNA"/>
</dbReference>
<evidence type="ECO:0000259" key="9">
    <source>
        <dbReference type="PROSITE" id="PS50026"/>
    </source>
</evidence>
<reference evidence="11 12" key="1">
    <citation type="submission" date="2019-06" db="EMBL/GenBank/DDBJ databases">
        <title>A chromosome-scale genome assembly of the European perch, Perca fluviatilis.</title>
        <authorList>
            <person name="Roques C."/>
            <person name="Zahm M."/>
            <person name="Cabau C."/>
            <person name="Klopp C."/>
            <person name="Bouchez O."/>
            <person name="Donnadieu C."/>
            <person name="Kuhl H."/>
            <person name="Gislard M."/>
            <person name="Guendouz S."/>
            <person name="Journot L."/>
            <person name="Haffray P."/>
            <person name="Bestin A."/>
            <person name="Morvezen R."/>
            <person name="Feron R."/>
            <person name="Wen M."/>
            <person name="Jouanno E."/>
            <person name="Herpin A."/>
            <person name="Schartl M."/>
            <person name="Postlethwait J."/>
            <person name="Schaerlinger B."/>
            <person name="Chardard D."/>
            <person name="Lecocq T."/>
            <person name="Poncet C."/>
            <person name="Jaffrelo L."/>
            <person name="Lampietro C."/>
            <person name="Guiguen Y."/>
        </authorList>
    </citation>
    <scope>NUCLEOTIDE SEQUENCE [LARGE SCALE GENOMIC DNA]</scope>
    <source>
        <tissue evidence="11">Blood</tissue>
    </source>
</reference>
<dbReference type="PROSITE" id="PS50026">
    <property type="entry name" value="EGF_3"/>
    <property type="match status" value="8"/>
</dbReference>
<dbReference type="Pfam" id="PF07974">
    <property type="entry name" value="EGF_2"/>
    <property type="match status" value="1"/>
</dbReference>
<dbReference type="InterPro" id="IPR057774">
    <property type="entry name" value="D8C_UMOD/GP2/OIT3-like"/>
</dbReference>
<dbReference type="PROSITE" id="PS01187">
    <property type="entry name" value="EGF_CA"/>
    <property type="match status" value="1"/>
</dbReference>
<gene>
    <name evidence="11" type="ORF">PFLUV_G00089800</name>
</gene>
<feature type="disulfide bond" evidence="7">
    <location>
        <begin position="1789"/>
        <end position="1798"/>
    </location>
</feature>
<feature type="domain" description="EGF-like" evidence="9">
    <location>
        <begin position="1608"/>
        <end position="1639"/>
    </location>
</feature>
<comment type="caution">
    <text evidence="11">The sequence shown here is derived from an EMBL/GenBank/DDBJ whole genome shotgun (WGS) entry which is preliminary data.</text>
</comment>